<accession>A0B8T1</accession>
<evidence type="ECO:0000256" key="7">
    <source>
        <dbReference type="ARBA" id="ARBA00023136"/>
    </source>
</evidence>
<comment type="subcellular location">
    <subcellularLocation>
        <location evidence="1">Cell membrane</location>
        <topology evidence="1">Multi-pass membrane protein</topology>
    </subcellularLocation>
</comment>
<dbReference type="InterPro" id="IPR026392">
    <property type="entry name" value="Exo/Archaeosortase_dom"/>
</dbReference>
<feature type="transmembrane region" description="Helical" evidence="9">
    <location>
        <begin position="185"/>
        <end position="209"/>
    </location>
</feature>
<dbReference type="GO" id="GO:0006508">
    <property type="term" value="P:proteolysis"/>
    <property type="evidence" value="ECO:0007669"/>
    <property type="project" value="UniProtKB-KW"/>
</dbReference>
<keyword evidence="11" id="KW-1185">Reference proteome</keyword>
<feature type="transmembrane region" description="Helical" evidence="9">
    <location>
        <begin position="76"/>
        <end position="97"/>
    </location>
</feature>
<dbReference type="NCBIfam" id="TIGR04125">
    <property type="entry name" value="exosort_PGF_TRM"/>
    <property type="match status" value="1"/>
</dbReference>
<dbReference type="GO" id="GO:0008233">
    <property type="term" value="F:peptidase activity"/>
    <property type="evidence" value="ECO:0007669"/>
    <property type="project" value="UniProtKB-KW"/>
</dbReference>
<dbReference type="GO" id="GO:0005886">
    <property type="term" value="C:plasma membrane"/>
    <property type="evidence" value="ECO:0007669"/>
    <property type="project" value="UniProtKB-SubCell"/>
</dbReference>
<reference evidence="10 11" key="1">
    <citation type="submission" date="2006-10" db="EMBL/GenBank/DDBJ databases">
        <title>Complete sequence of Methanosaeta thermophila PT.</title>
        <authorList>
            <consortium name="US DOE Joint Genome Institute"/>
            <person name="Copeland A."/>
            <person name="Lucas S."/>
            <person name="Lapidus A."/>
            <person name="Barry K."/>
            <person name="Detter J.C."/>
            <person name="Glavina del Rio T."/>
            <person name="Hammon N."/>
            <person name="Israni S."/>
            <person name="Pitluck S."/>
            <person name="Chain P."/>
            <person name="Malfatti S."/>
            <person name="Shin M."/>
            <person name="Vergez L."/>
            <person name="Schmutz J."/>
            <person name="Larimer F."/>
            <person name="Land M."/>
            <person name="Hauser L."/>
            <person name="Kyrpides N."/>
            <person name="Kim E."/>
            <person name="Smith K.S."/>
            <person name="Ingram-Smith C."/>
            <person name="Richardson P."/>
        </authorList>
    </citation>
    <scope>NUCLEOTIDE SEQUENCE [LARGE SCALE GENOMIC DNA]</scope>
    <source>
        <strain evidence="11">DSM 6194 / JCM 14653 / NBRC 101360 / PT</strain>
    </source>
</reference>
<evidence type="ECO:0008006" key="12">
    <source>
        <dbReference type="Google" id="ProtNLM"/>
    </source>
</evidence>
<evidence type="ECO:0000256" key="2">
    <source>
        <dbReference type="ARBA" id="ARBA00022475"/>
    </source>
</evidence>
<dbReference type="Proteomes" id="UP000000674">
    <property type="component" value="Chromosome"/>
</dbReference>
<feature type="transmembrane region" description="Helical" evidence="9">
    <location>
        <begin position="142"/>
        <end position="165"/>
    </location>
</feature>
<evidence type="ECO:0000256" key="8">
    <source>
        <dbReference type="PIRSR" id="PIRSR025737-1"/>
    </source>
</evidence>
<organism evidence="10 11">
    <name type="scientific">Methanothrix thermoacetophila (strain DSM 6194 / JCM 14653 / NBRC 101360 / PT)</name>
    <name type="common">Methanosaeta thermophila</name>
    <dbReference type="NCBI Taxonomy" id="349307"/>
    <lineage>
        <taxon>Archaea</taxon>
        <taxon>Methanobacteriati</taxon>
        <taxon>Methanobacteriota</taxon>
        <taxon>Stenosarchaea group</taxon>
        <taxon>Methanomicrobia</taxon>
        <taxon>Methanotrichales</taxon>
        <taxon>Methanotrichaceae</taxon>
        <taxon>Methanothrix</taxon>
    </lineage>
</organism>
<keyword evidence="7 9" id="KW-0472">Membrane</keyword>
<evidence type="ECO:0000256" key="9">
    <source>
        <dbReference type="SAM" id="Phobius"/>
    </source>
</evidence>
<dbReference type="AlphaFoldDB" id="A0B8T1"/>
<evidence type="ECO:0000256" key="4">
    <source>
        <dbReference type="ARBA" id="ARBA00022692"/>
    </source>
</evidence>
<keyword evidence="3" id="KW-0645">Protease</keyword>
<protein>
    <recommendedName>
        <fullName evidence="12">Archaeosortase A</fullName>
    </recommendedName>
</protein>
<feature type="transmembrane region" description="Helical" evidence="9">
    <location>
        <begin position="51"/>
        <end position="69"/>
    </location>
</feature>
<feature type="active site" description="Acyl-thioester intermediate" evidence="8">
    <location>
        <position position="116"/>
    </location>
</feature>
<proteinExistence type="predicted"/>
<evidence type="ECO:0000256" key="6">
    <source>
        <dbReference type="ARBA" id="ARBA00022989"/>
    </source>
</evidence>
<sequence>MLLGVYWLMEAWHYTSIKDYFNVMVVIGAAAVSFSFSWRILSGEMSETAEWISMAAAICGLLYFPFAEVQTLSELLIRWTTLLTFWLLAGLNVPVSMESWNLLALNGRSVEIVLACTAIESIALFAGVILSVRAPRARRLGALMLSTAAIYILNIGRNAFVLLAYGEEWFGQESFYLAHNVIAKVGSTLVLLIIAYMVFAILPELLVLIDDLFAELRASRRAEV</sequence>
<evidence type="ECO:0000256" key="5">
    <source>
        <dbReference type="ARBA" id="ARBA00022801"/>
    </source>
</evidence>
<keyword evidence="4 9" id="KW-0812">Transmembrane</keyword>
<dbReference type="STRING" id="349307.Mthe_1329"/>
<dbReference type="InterPro" id="IPR019127">
    <property type="entry name" value="Exosortase"/>
</dbReference>
<keyword evidence="5" id="KW-0378">Hydrolase</keyword>
<feature type="transmembrane region" description="Helical" evidence="9">
    <location>
        <begin position="20"/>
        <end position="39"/>
    </location>
</feature>
<keyword evidence="6 9" id="KW-1133">Transmembrane helix</keyword>
<dbReference type="PIRSF" id="PIRSF025737">
    <property type="entry name" value="Cyco1"/>
    <property type="match status" value="1"/>
</dbReference>
<gene>
    <name evidence="10" type="ordered locus">Mthe_1329</name>
</gene>
<dbReference type="NCBIfam" id="TIGR04178">
    <property type="entry name" value="exo_archaeo"/>
    <property type="match status" value="1"/>
</dbReference>
<dbReference type="Pfam" id="PF09721">
    <property type="entry name" value="Exosortase_EpsH"/>
    <property type="match status" value="1"/>
</dbReference>
<evidence type="ECO:0000313" key="11">
    <source>
        <dbReference type="Proteomes" id="UP000000674"/>
    </source>
</evidence>
<dbReference type="HOGENOM" id="CLU_065734_0_0_2"/>
<dbReference type="InterPro" id="IPR014522">
    <property type="entry name" value="ArtA"/>
</dbReference>
<keyword evidence="2" id="KW-1003">Cell membrane</keyword>
<name>A0B8T1_METTP</name>
<evidence type="ECO:0000313" key="10">
    <source>
        <dbReference type="EMBL" id="ABK15105.1"/>
    </source>
</evidence>
<feature type="active site" description="Proton donor" evidence="8">
    <location>
        <position position="157"/>
    </location>
</feature>
<dbReference type="EMBL" id="CP000477">
    <property type="protein sequence ID" value="ABK15105.1"/>
    <property type="molecule type" value="Genomic_DNA"/>
</dbReference>
<evidence type="ECO:0000256" key="3">
    <source>
        <dbReference type="ARBA" id="ARBA00022670"/>
    </source>
</evidence>
<feature type="transmembrane region" description="Helical" evidence="9">
    <location>
        <begin position="109"/>
        <end position="130"/>
    </location>
</feature>
<evidence type="ECO:0000256" key="1">
    <source>
        <dbReference type="ARBA" id="ARBA00004651"/>
    </source>
</evidence>
<dbReference type="KEGG" id="mtp:Mthe_1329"/>